<evidence type="ECO:0000313" key="3">
    <source>
        <dbReference type="Proteomes" id="UP000313359"/>
    </source>
</evidence>
<feature type="compositionally biased region" description="Low complexity" evidence="1">
    <location>
        <begin position="65"/>
        <end position="79"/>
    </location>
</feature>
<evidence type="ECO:0000313" key="2">
    <source>
        <dbReference type="EMBL" id="RPD62950.1"/>
    </source>
</evidence>
<evidence type="ECO:0000256" key="1">
    <source>
        <dbReference type="SAM" id="MobiDB-lite"/>
    </source>
</evidence>
<dbReference type="Proteomes" id="UP000313359">
    <property type="component" value="Unassembled WGS sequence"/>
</dbReference>
<protein>
    <submittedName>
        <fullName evidence="2">Uncharacterized protein</fullName>
    </submittedName>
</protein>
<gene>
    <name evidence="2" type="ORF">L227DRAFT_409286</name>
</gene>
<keyword evidence="3" id="KW-1185">Reference proteome</keyword>
<sequence length="152" mass="16381">MGSLCSKPGTVTGGHQVLGSSSSAAAASGSIPGTRPDPRAAAAEAAERRQKEALARGVKSSNPNAGQLAAKLQAQKSQGRAPEPSQPERLVWKCRRVANCAGTSLEAITLRKHGWTGRIRLTTSLPHTFWDDLLSLRRRRTYLDSMHLMFHL</sequence>
<name>A0A5C2SGS1_9APHY</name>
<proteinExistence type="predicted"/>
<dbReference type="EMBL" id="ML122257">
    <property type="protein sequence ID" value="RPD62950.1"/>
    <property type="molecule type" value="Genomic_DNA"/>
</dbReference>
<feature type="compositionally biased region" description="Basic and acidic residues" evidence="1">
    <location>
        <begin position="45"/>
        <end position="54"/>
    </location>
</feature>
<accession>A0A5C2SGS1</accession>
<reference evidence="2" key="1">
    <citation type="journal article" date="2018" name="Genome Biol. Evol.">
        <title>Genomics and development of Lentinus tigrinus, a white-rot wood-decaying mushroom with dimorphic fruiting bodies.</title>
        <authorList>
            <person name="Wu B."/>
            <person name="Xu Z."/>
            <person name="Knudson A."/>
            <person name="Carlson A."/>
            <person name="Chen N."/>
            <person name="Kovaka S."/>
            <person name="LaButti K."/>
            <person name="Lipzen A."/>
            <person name="Pennachio C."/>
            <person name="Riley R."/>
            <person name="Schakwitz W."/>
            <person name="Umezawa K."/>
            <person name="Ohm R.A."/>
            <person name="Grigoriev I.V."/>
            <person name="Nagy L.G."/>
            <person name="Gibbons J."/>
            <person name="Hibbett D."/>
        </authorList>
    </citation>
    <scope>NUCLEOTIDE SEQUENCE [LARGE SCALE GENOMIC DNA]</scope>
    <source>
        <strain evidence="2">ALCF2SS1-6</strain>
    </source>
</reference>
<feature type="compositionally biased region" description="Low complexity" evidence="1">
    <location>
        <begin position="19"/>
        <end position="30"/>
    </location>
</feature>
<dbReference type="OrthoDB" id="3264102at2759"/>
<feature type="region of interest" description="Disordered" evidence="1">
    <location>
        <begin position="1"/>
        <end position="88"/>
    </location>
</feature>
<organism evidence="2 3">
    <name type="scientific">Lentinus tigrinus ALCF2SS1-6</name>
    <dbReference type="NCBI Taxonomy" id="1328759"/>
    <lineage>
        <taxon>Eukaryota</taxon>
        <taxon>Fungi</taxon>
        <taxon>Dikarya</taxon>
        <taxon>Basidiomycota</taxon>
        <taxon>Agaricomycotina</taxon>
        <taxon>Agaricomycetes</taxon>
        <taxon>Polyporales</taxon>
        <taxon>Polyporaceae</taxon>
        <taxon>Lentinus</taxon>
    </lineage>
</organism>
<dbReference type="AlphaFoldDB" id="A0A5C2SGS1"/>